<dbReference type="Proteomes" id="UP000229757">
    <property type="component" value="Chromosome"/>
</dbReference>
<dbReference type="AlphaFoldDB" id="A0A2K8KLP1"/>
<feature type="domain" description="HTH gntR-type" evidence="4">
    <location>
        <begin position="8"/>
        <end position="76"/>
    </location>
</feature>
<dbReference type="EMBL" id="CP011797">
    <property type="protein sequence ID" value="ATX75797.1"/>
    <property type="molecule type" value="Genomic_DNA"/>
</dbReference>
<dbReference type="InterPro" id="IPR000524">
    <property type="entry name" value="Tscrpt_reg_HTH_GntR"/>
</dbReference>
<dbReference type="Gene3D" id="1.10.287.100">
    <property type="match status" value="1"/>
</dbReference>
<organism evidence="5 6">
    <name type="scientific">Reinekea forsetii</name>
    <dbReference type="NCBI Taxonomy" id="1336806"/>
    <lineage>
        <taxon>Bacteria</taxon>
        <taxon>Pseudomonadati</taxon>
        <taxon>Pseudomonadota</taxon>
        <taxon>Gammaproteobacteria</taxon>
        <taxon>Oceanospirillales</taxon>
        <taxon>Saccharospirillaceae</taxon>
        <taxon>Reinekea</taxon>
    </lineage>
</organism>
<dbReference type="Pfam" id="PF00392">
    <property type="entry name" value="GntR"/>
    <property type="match status" value="1"/>
</dbReference>
<evidence type="ECO:0000259" key="4">
    <source>
        <dbReference type="PROSITE" id="PS50949"/>
    </source>
</evidence>
<dbReference type="OrthoDB" id="9804020at2"/>
<evidence type="ECO:0000256" key="2">
    <source>
        <dbReference type="ARBA" id="ARBA00023125"/>
    </source>
</evidence>
<proteinExistence type="predicted"/>
<reference evidence="5 6" key="1">
    <citation type="journal article" date="2017" name="Environ. Microbiol.">
        <title>Genomic and physiological analyses of 'Reinekea forsetii' reveal a versatile opportunistic lifestyle during spring algae blooms.</title>
        <authorList>
            <person name="Avci B."/>
            <person name="Hahnke R.L."/>
            <person name="Chafee M."/>
            <person name="Fischer T."/>
            <person name="Gruber-Vodicka H."/>
            <person name="Tegetmeyer H.E."/>
            <person name="Harder J."/>
            <person name="Fuchs B.M."/>
            <person name="Amann R.I."/>
            <person name="Teeling H."/>
        </authorList>
    </citation>
    <scope>NUCLEOTIDE SEQUENCE [LARGE SCALE GENOMIC DNA]</scope>
    <source>
        <strain evidence="5 6">Hel1_31_D35</strain>
    </source>
</reference>
<sequence length="123" mass="14028">MIQFDSASTIYLQVADFMTEQILTEAWPEQERIPSIRELAALVQVNPNTVMRSFAYLQDNDIITNRRGVGYFVNEHGKQTVQALKKVAFIDAKLPRIFHEAALLAVTPNELRELYNQFLGSQA</sequence>
<protein>
    <submittedName>
        <fullName evidence="5">Transcriptional regulator, GntR family</fullName>
    </submittedName>
</protein>
<dbReference type="RefSeq" id="WP_100256181.1">
    <property type="nucleotide sequence ID" value="NZ_CP011797.1"/>
</dbReference>
<dbReference type="CDD" id="cd07377">
    <property type="entry name" value="WHTH_GntR"/>
    <property type="match status" value="1"/>
</dbReference>
<evidence type="ECO:0000313" key="6">
    <source>
        <dbReference type="Proteomes" id="UP000229757"/>
    </source>
</evidence>
<dbReference type="InterPro" id="IPR036390">
    <property type="entry name" value="WH_DNA-bd_sf"/>
</dbReference>
<evidence type="ECO:0000256" key="1">
    <source>
        <dbReference type="ARBA" id="ARBA00023015"/>
    </source>
</evidence>
<dbReference type="SUPFAM" id="SSF46785">
    <property type="entry name" value="Winged helix' DNA-binding domain"/>
    <property type="match status" value="1"/>
</dbReference>
<accession>A0A2K8KLP1</accession>
<dbReference type="KEGG" id="rfo:REIFOR_00629"/>
<evidence type="ECO:0000313" key="5">
    <source>
        <dbReference type="EMBL" id="ATX75797.1"/>
    </source>
</evidence>
<keyword evidence="2" id="KW-0238">DNA-binding</keyword>
<dbReference type="Gene3D" id="1.10.10.10">
    <property type="entry name" value="Winged helix-like DNA-binding domain superfamily/Winged helix DNA-binding domain"/>
    <property type="match status" value="1"/>
</dbReference>
<evidence type="ECO:0000256" key="3">
    <source>
        <dbReference type="ARBA" id="ARBA00023163"/>
    </source>
</evidence>
<keyword evidence="3" id="KW-0804">Transcription</keyword>
<name>A0A2K8KLP1_9GAMM</name>
<dbReference type="PANTHER" id="PTHR38445">
    <property type="entry name" value="HTH-TYPE TRANSCRIPTIONAL REPRESSOR YTRA"/>
    <property type="match status" value="1"/>
</dbReference>
<keyword evidence="6" id="KW-1185">Reference proteome</keyword>
<dbReference type="InterPro" id="IPR036388">
    <property type="entry name" value="WH-like_DNA-bd_sf"/>
</dbReference>
<dbReference type="GO" id="GO:0003700">
    <property type="term" value="F:DNA-binding transcription factor activity"/>
    <property type="evidence" value="ECO:0007669"/>
    <property type="project" value="InterPro"/>
</dbReference>
<dbReference type="SMART" id="SM00345">
    <property type="entry name" value="HTH_GNTR"/>
    <property type="match status" value="1"/>
</dbReference>
<dbReference type="GO" id="GO:0003677">
    <property type="term" value="F:DNA binding"/>
    <property type="evidence" value="ECO:0007669"/>
    <property type="project" value="UniProtKB-KW"/>
</dbReference>
<dbReference type="PROSITE" id="PS50949">
    <property type="entry name" value="HTH_GNTR"/>
    <property type="match status" value="1"/>
</dbReference>
<keyword evidence="1" id="KW-0805">Transcription regulation</keyword>
<gene>
    <name evidence="5" type="ORF">REIFOR_00629</name>
</gene>
<dbReference type="PANTHER" id="PTHR38445:SF10">
    <property type="entry name" value="GNTR-FAMILY TRANSCRIPTIONAL REGULATOR"/>
    <property type="match status" value="1"/>
</dbReference>